<keyword evidence="5" id="KW-0408">Iron</keyword>
<dbReference type="AlphaFoldDB" id="A0A443RUP1"/>
<gene>
    <name evidence="7" type="ORF">B4U80_10443</name>
</gene>
<dbReference type="SUPFAM" id="SSF48264">
    <property type="entry name" value="Cytochrome P450"/>
    <property type="match status" value="1"/>
</dbReference>
<dbReference type="GO" id="GO:0020037">
    <property type="term" value="F:heme binding"/>
    <property type="evidence" value="ECO:0007669"/>
    <property type="project" value="InterPro"/>
</dbReference>
<dbReference type="PANTHER" id="PTHR24302:SF15">
    <property type="entry name" value="FATTY-ACID PEROXYGENASE"/>
    <property type="match status" value="1"/>
</dbReference>
<proteinExistence type="inferred from homology"/>
<dbReference type="InterPro" id="IPR050705">
    <property type="entry name" value="Cytochrome_P450_3A"/>
</dbReference>
<keyword evidence="8" id="KW-1185">Reference proteome</keyword>
<keyword evidence="3" id="KW-0479">Metal-binding</keyword>
<keyword evidence="6" id="KW-0503">Monooxygenase</keyword>
<dbReference type="InterPro" id="IPR036396">
    <property type="entry name" value="Cyt_P450_sf"/>
</dbReference>
<dbReference type="VEuPathDB" id="VectorBase:LDEU013086"/>
<dbReference type="InterPro" id="IPR001128">
    <property type="entry name" value="Cyt_P450"/>
</dbReference>
<organism evidence="7 8">
    <name type="scientific">Leptotrombidium deliense</name>
    <dbReference type="NCBI Taxonomy" id="299467"/>
    <lineage>
        <taxon>Eukaryota</taxon>
        <taxon>Metazoa</taxon>
        <taxon>Ecdysozoa</taxon>
        <taxon>Arthropoda</taxon>
        <taxon>Chelicerata</taxon>
        <taxon>Arachnida</taxon>
        <taxon>Acari</taxon>
        <taxon>Acariformes</taxon>
        <taxon>Trombidiformes</taxon>
        <taxon>Prostigmata</taxon>
        <taxon>Anystina</taxon>
        <taxon>Parasitengona</taxon>
        <taxon>Trombiculoidea</taxon>
        <taxon>Trombiculidae</taxon>
        <taxon>Leptotrombidium</taxon>
    </lineage>
</organism>
<evidence type="ECO:0000256" key="1">
    <source>
        <dbReference type="ARBA" id="ARBA00010617"/>
    </source>
</evidence>
<protein>
    <submittedName>
        <fullName evidence="7">Cytochrome P450 3A40-like protein</fullName>
    </submittedName>
</protein>
<evidence type="ECO:0000256" key="6">
    <source>
        <dbReference type="ARBA" id="ARBA00023033"/>
    </source>
</evidence>
<dbReference type="Gene3D" id="1.10.630.10">
    <property type="entry name" value="Cytochrome P450"/>
    <property type="match status" value="1"/>
</dbReference>
<reference evidence="7 8" key="1">
    <citation type="journal article" date="2018" name="Gigascience">
        <title>Genomes of trombidid mites reveal novel predicted allergens and laterally-transferred genes associated with secondary metabolism.</title>
        <authorList>
            <person name="Dong X."/>
            <person name="Chaisiri K."/>
            <person name="Xia D."/>
            <person name="Armstrong S.D."/>
            <person name="Fang Y."/>
            <person name="Donnelly M.J."/>
            <person name="Kadowaki T."/>
            <person name="McGarry J.W."/>
            <person name="Darby A.C."/>
            <person name="Makepeace B.L."/>
        </authorList>
    </citation>
    <scope>NUCLEOTIDE SEQUENCE [LARGE SCALE GENOMIC DNA]</scope>
    <source>
        <strain evidence="7">UoL-UT</strain>
    </source>
</reference>
<dbReference type="GO" id="GO:0005506">
    <property type="term" value="F:iron ion binding"/>
    <property type="evidence" value="ECO:0007669"/>
    <property type="project" value="InterPro"/>
</dbReference>
<name>A0A443RUP1_9ACAR</name>
<evidence type="ECO:0000313" key="8">
    <source>
        <dbReference type="Proteomes" id="UP000288716"/>
    </source>
</evidence>
<sequence length="198" mass="22494">MKIKKMIPLIDRCIMNTITVLDDLASNKSEIDLRKTLKAFALDVIAECAFAVSTNGHVNPENEFLRQLGNCLNFSSWRLILANILPPSIQKRIGFQMYPKDAISYFSNAIKHVLTETRSNEASFDSIDEFEAETEIIDKNQKAFKISTKCKNYLDESEVLAQCITLLLAGYETTSTLLYYCVYLLALNPEKQAILHKE</sequence>
<dbReference type="EMBL" id="NCKV01032015">
    <property type="protein sequence ID" value="RWS18954.1"/>
    <property type="molecule type" value="Genomic_DNA"/>
</dbReference>
<evidence type="ECO:0000256" key="2">
    <source>
        <dbReference type="ARBA" id="ARBA00022617"/>
    </source>
</evidence>
<dbReference type="STRING" id="299467.A0A443RUP1"/>
<keyword evidence="2" id="KW-0349">Heme</keyword>
<evidence type="ECO:0000256" key="5">
    <source>
        <dbReference type="ARBA" id="ARBA00023004"/>
    </source>
</evidence>
<dbReference type="OrthoDB" id="2789670at2759"/>
<dbReference type="GO" id="GO:0016705">
    <property type="term" value="F:oxidoreductase activity, acting on paired donors, with incorporation or reduction of molecular oxygen"/>
    <property type="evidence" value="ECO:0007669"/>
    <property type="project" value="InterPro"/>
</dbReference>
<accession>A0A443RUP1</accession>
<evidence type="ECO:0000256" key="3">
    <source>
        <dbReference type="ARBA" id="ARBA00022723"/>
    </source>
</evidence>
<comment type="similarity">
    <text evidence="1">Belongs to the cytochrome P450 family.</text>
</comment>
<evidence type="ECO:0000313" key="7">
    <source>
        <dbReference type="EMBL" id="RWS18954.1"/>
    </source>
</evidence>
<evidence type="ECO:0000256" key="4">
    <source>
        <dbReference type="ARBA" id="ARBA00023002"/>
    </source>
</evidence>
<feature type="non-terminal residue" evidence="7">
    <location>
        <position position="198"/>
    </location>
</feature>
<dbReference type="Pfam" id="PF00067">
    <property type="entry name" value="p450"/>
    <property type="match status" value="1"/>
</dbReference>
<dbReference type="Proteomes" id="UP000288716">
    <property type="component" value="Unassembled WGS sequence"/>
</dbReference>
<dbReference type="GO" id="GO:0008395">
    <property type="term" value="F:steroid hydroxylase activity"/>
    <property type="evidence" value="ECO:0007669"/>
    <property type="project" value="TreeGrafter"/>
</dbReference>
<comment type="caution">
    <text evidence="7">The sequence shown here is derived from an EMBL/GenBank/DDBJ whole genome shotgun (WGS) entry which is preliminary data.</text>
</comment>
<dbReference type="PANTHER" id="PTHR24302">
    <property type="entry name" value="CYTOCHROME P450 FAMILY 3"/>
    <property type="match status" value="1"/>
</dbReference>
<keyword evidence="4" id="KW-0560">Oxidoreductase</keyword>